<dbReference type="EMBL" id="UINC01187893">
    <property type="protein sequence ID" value="SVE00849.1"/>
    <property type="molecule type" value="Genomic_DNA"/>
</dbReference>
<accession>A0A382ZZU2</accession>
<feature type="non-terminal residue" evidence="2">
    <location>
        <position position="234"/>
    </location>
</feature>
<name>A0A382ZZU2_9ZZZZ</name>
<evidence type="ECO:0000256" key="1">
    <source>
        <dbReference type="SAM" id="Phobius"/>
    </source>
</evidence>
<proteinExistence type="predicted"/>
<keyword evidence="1" id="KW-1133">Transmembrane helix</keyword>
<dbReference type="AlphaFoldDB" id="A0A382ZZU2"/>
<keyword evidence="1" id="KW-0812">Transmembrane</keyword>
<sequence length="234" mass="25073">MVYKYTIKHIHPHPSNGVAKPVPRMTTAPGRRALILVSLMILASWAPLAALPTATAHAGIVAQWGSEGSNDTGWLTMEATGANAAAGQMAMNNLMLDFAPGAEIENLTFEIRVNGSNGTWIEEPQMFLPDGPASILDWRGLGSLGQQNDLMNGDPHIGRLSPNSDVNAGWVLPGGSTITDVVIEALRPADTFVSTYRVDIDVRDTVIHPDDGRLYVALDNAVIQVDANNDPQMI</sequence>
<evidence type="ECO:0000313" key="2">
    <source>
        <dbReference type="EMBL" id="SVE00849.1"/>
    </source>
</evidence>
<organism evidence="2">
    <name type="scientific">marine metagenome</name>
    <dbReference type="NCBI Taxonomy" id="408172"/>
    <lineage>
        <taxon>unclassified sequences</taxon>
        <taxon>metagenomes</taxon>
        <taxon>ecological metagenomes</taxon>
    </lineage>
</organism>
<keyword evidence="1" id="KW-0472">Membrane</keyword>
<gene>
    <name evidence="2" type="ORF">METZ01_LOCUS453703</name>
</gene>
<reference evidence="2" key="1">
    <citation type="submission" date="2018-05" db="EMBL/GenBank/DDBJ databases">
        <authorList>
            <person name="Lanie J.A."/>
            <person name="Ng W.-L."/>
            <person name="Kazmierczak K.M."/>
            <person name="Andrzejewski T.M."/>
            <person name="Davidsen T.M."/>
            <person name="Wayne K.J."/>
            <person name="Tettelin H."/>
            <person name="Glass J.I."/>
            <person name="Rusch D."/>
            <person name="Podicherti R."/>
            <person name="Tsui H.-C.T."/>
            <person name="Winkler M.E."/>
        </authorList>
    </citation>
    <scope>NUCLEOTIDE SEQUENCE</scope>
</reference>
<protein>
    <submittedName>
        <fullName evidence="2">Uncharacterized protein</fullName>
    </submittedName>
</protein>
<feature type="transmembrane region" description="Helical" evidence="1">
    <location>
        <begin position="33"/>
        <end position="51"/>
    </location>
</feature>